<dbReference type="GO" id="GO:0000725">
    <property type="term" value="P:recombinational repair"/>
    <property type="evidence" value="ECO:0007669"/>
    <property type="project" value="TreeGrafter"/>
</dbReference>
<dbReference type="InterPro" id="IPR011604">
    <property type="entry name" value="PDDEXK-like_dom_sf"/>
</dbReference>
<evidence type="ECO:0000256" key="13">
    <source>
        <dbReference type="ARBA" id="ARBA00034808"/>
    </source>
</evidence>
<feature type="domain" description="UvrD-like helicase ATP-binding" evidence="16">
    <location>
        <begin position="24"/>
        <end position="327"/>
    </location>
</feature>
<protein>
    <recommendedName>
        <fullName evidence="13">DNA 3'-5' helicase</fullName>
        <ecNumber evidence="13">5.6.2.4</ecNumber>
    </recommendedName>
</protein>
<dbReference type="GO" id="GO:0005524">
    <property type="term" value="F:ATP binding"/>
    <property type="evidence" value="ECO:0007669"/>
    <property type="project" value="UniProtKB-UniRule"/>
</dbReference>
<comment type="catalytic activity">
    <reaction evidence="14">
        <text>ATP + H2O = ADP + phosphate + H(+)</text>
        <dbReference type="Rhea" id="RHEA:13065"/>
        <dbReference type="ChEBI" id="CHEBI:15377"/>
        <dbReference type="ChEBI" id="CHEBI:15378"/>
        <dbReference type="ChEBI" id="CHEBI:30616"/>
        <dbReference type="ChEBI" id="CHEBI:43474"/>
        <dbReference type="ChEBI" id="CHEBI:456216"/>
        <dbReference type="EC" id="5.6.2.4"/>
    </reaction>
</comment>
<gene>
    <name evidence="18" type="ORF">UT08_C0002G0115</name>
</gene>
<dbReference type="GO" id="GO:0004527">
    <property type="term" value="F:exonuclease activity"/>
    <property type="evidence" value="ECO:0007669"/>
    <property type="project" value="UniProtKB-KW"/>
</dbReference>
<keyword evidence="7" id="KW-0269">Exonuclease</keyword>
<keyword evidence="6 15" id="KW-0347">Helicase</keyword>
<evidence type="ECO:0000256" key="11">
    <source>
        <dbReference type="ARBA" id="ARBA00023235"/>
    </source>
</evidence>
<keyword evidence="3 15" id="KW-0547">Nucleotide-binding</keyword>
<dbReference type="Gene3D" id="1.10.486.10">
    <property type="entry name" value="PCRA, domain 4"/>
    <property type="match status" value="1"/>
</dbReference>
<dbReference type="Pfam" id="PF13361">
    <property type="entry name" value="UvrD_C"/>
    <property type="match status" value="1"/>
</dbReference>
<dbReference type="GO" id="GO:0033202">
    <property type="term" value="C:DNA helicase complex"/>
    <property type="evidence" value="ECO:0007669"/>
    <property type="project" value="TreeGrafter"/>
</dbReference>
<dbReference type="PANTHER" id="PTHR11070:SF48">
    <property type="entry name" value="ATP-DEPENDENT HELICASE_NUCLEASE SUBUNIT A"/>
    <property type="match status" value="1"/>
</dbReference>
<evidence type="ECO:0000256" key="15">
    <source>
        <dbReference type="PROSITE-ProRule" id="PRU00560"/>
    </source>
</evidence>
<keyword evidence="8 15" id="KW-0067">ATP-binding</keyword>
<evidence type="ECO:0000256" key="8">
    <source>
        <dbReference type="ARBA" id="ARBA00022840"/>
    </source>
</evidence>
<feature type="binding site" evidence="15">
    <location>
        <begin position="45"/>
        <end position="52"/>
    </location>
    <ligand>
        <name>ATP</name>
        <dbReference type="ChEBI" id="CHEBI:30616"/>
    </ligand>
</feature>
<dbReference type="GO" id="GO:0005829">
    <property type="term" value="C:cytosol"/>
    <property type="evidence" value="ECO:0007669"/>
    <property type="project" value="TreeGrafter"/>
</dbReference>
<dbReference type="Gene3D" id="3.90.320.10">
    <property type="match status" value="1"/>
</dbReference>
<dbReference type="Pfam" id="PF00580">
    <property type="entry name" value="UvrD-helicase"/>
    <property type="match status" value="1"/>
</dbReference>
<dbReference type="AlphaFoldDB" id="A0A0G0L2C3"/>
<proteinExistence type="inferred from homology"/>
<evidence type="ECO:0000256" key="7">
    <source>
        <dbReference type="ARBA" id="ARBA00022839"/>
    </source>
</evidence>
<dbReference type="InterPro" id="IPR000212">
    <property type="entry name" value="DNA_helicase_UvrD/REP"/>
</dbReference>
<reference evidence="18 19" key="1">
    <citation type="journal article" date="2015" name="Nature">
        <title>rRNA introns, odd ribosomes, and small enigmatic genomes across a large radiation of phyla.</title>
        <authorList>
            <person name="Brown C.T."/>
            <person name="Hug L.A."/>
            <person name="Thomas B.C."/>
            <person name="Sharon I."/>
            <person name="Castelle C.J."/>
            <person name="Singh A."/>
            <person name="Wilkins M.J."/>
            <person name="Williams K.H."/>
            <person name="Banfield J.F."/>
        </authorList>
    </citation>
    <scope>NUCLEOTIDE SEQUENCE [LARGE SCALE GENOMIC DNA]</scope>
</reference>
<evidence type="ECO:0000259" key="17">
    <source>
        <dbReference type="PROSITE" id="PS51217"/>
    </source>
</evidence>
<evidence type="ECO:0000259" key="16">
    <source>
        <dbReference type="PROSITE" id="PS51198"/>
    </source>
</evidence>
<dbReference type="InterPro" id="IPR038726">
    <property type="entry name" value="PDDEXK_AddAB-type"/>
</dbReference>
<feature type="domain" description="UvrD-like helicase C-terminal" evidence="17">
    <location>
        <begin position="328"/>
        <end position="631"/>
    </location>
</feature>
<dbReference type="Proteomes" id="UP000034081">
    <property type="component" value="Unassembled WGS sequence"/>
</dbReference>
<sequence length="1008" mass="116427">MGRCQAFSDTISGMFIKEDRKLNKEQLEAVRHSPPTGGGPLLIIAGAGTGKTTVITERIKYLIKSSIVKPSEILALTFTEKASREMQERVDVAMPYGYTQMWISTFHSFCDRILRREALHIGLDPRYKLNTEAESIHFIRRNLFKFDLDYFRPLGNPTKFIAGMLQHFSRLQDEDVSPNEYVRWVQAKSEKRKAKSGEEKIELEKWEELAKAYKKYAELKVKEGVMDFGDIISNTLRLFRERPNIVKDYRKQFKHILVDEFQDTNIAQYELLKLLAPPKKNGNLTVVGDDSQSIYKFRGAAISNILYFKKDYKKSKTVVLTKNYRSTQTILDCAYKLIRHNAPDTLEDKLGINKNLISVKTPKDGEPVKFIHKDRVENEAEAVAKEILNITTKYKEQSAKYEFKDIAILVRANNHSEPFIRAFQRNGIPYQFLGPGRLFRQAEIVDLISYLKVLYDFEDSVSMYRLLLIDYFEISAKELIKISNYARRYNLSLFDACEKVANPSAGSEQAIFVADDTKEKIKKILQIIEKHQKLIKKETAGQLLYYFLVDTGLIQKLLNPDNPEADKKAQNISKFFDKLKTYEVEHEDATVTAVVDWIDLASELGESPLAADVDWTEVNAVNILTVHSAKGLEFPVVFLVNLVSQRFPTMERREQIPIPDELIKEVLPVGDYHLQEERRLFYVGMTRAKEMLYLTAADYYGEGKREKNLSPFIFETLGDETVASEKWVVDSKQLSFLDYKPADLLDTGYQIPASDFHIDYLSYSQIETFRTCPLHYKLSYIIKIPTPPSASLSFGSTIHEVLKEFYERLKQGVKPTEKLVFKILEERWKKEGYSSKAHEKKFFEKGKIYLSGFLKEEFDSKRIPVLMEQRFVLPLPEKKGEKPLKIGGVMDRVDILSTGGLEIIDYKTGATIPSQKDVDKNLQLTFYALASTFIPEEPFSKTPEYVDLSLYFFDNQEKLTTRRTKDQLKEAIEEIYKVRREIEESDFKCSGNMLCETCEYKLFCRSDG</sequence>
<dbReference type="PROSITE" id="PS51198">
    <property type="entry name" value="UVRD_HELICASE_ATP_BIND"/>
    <property type="match status" value="1"/>
</dbReference>
<comment type="caution">
    <text evidence="18">The sequence shown here is derived from an EMBL/GenBank/DDBJ whole genome shotgun (WGS) entry which is preliminary data.</text>
</comment>
<dbReference type="InterPro" id="IPR014016">
    <property type="entry name" value="UvrD-like_ATP-bd"/>
</dbReference>
<dbReference type="PROSITE" id="PS51217">
    <property type="entry name" value="UVRD_HELICASE_CTER"/>
    <property type="match status" value="1"/>
</dbReference>
<dbReference type="EMBL" id="LBVL01000002">
    <property type="protein sequence ID" value="KKQ86093.1"/>
    <property type="molecule type" value="Genomic_DNA"/>
</dbReference>
<evidence type="ECO:0000313" key="18">
    <source>
        <dbReference type="EMBL" id="KKQ86093.1"/>
    </source>
</evidence>
<keyword evidence="4" id="KW-0227">DNA damage</keyword>
<dbReference type="Pfam" id="PF12705">
    <property type="entry name" value="PDDEXK_1"/>
    <property type="match status" value="1"/>
</dbReference>
<dbReference type="SUPFAM" id="SSF52540">
    <property type="entry name" value="P-loop containing nucleoside triphosphate hydrolases"/>
    <property type="match status" value="1"/>
</dbReference>
<dbReference type="InterPro" id="IPR014017">
    <property type="entry name" value="DNA_helicase_UvrD-like_C"/>
</dbReference>
<evidence type="ECO:0000256" key="4">
    <source>
        <dbReference type="ARBA" id="ARBA00022763"/>
    </source>
</evidence>
<keyword evidence="2" id="KW-0540">Nuclease</keyword>
<evidence type="ECO:0000256" key="6">
    <source>
        <dbReference type="ARBA" id="ARBA00022806"/>
    </source>
</evidence>
<keyword evidence="9" id="KW-0238">DNA-binding</keyword>
<comment type="similarity">
    <text evidence="1">Belongs to the helicase family. UvrD subfamily.</text>
</comment>
<dbReference type="InterPro" id="IPR011335">
    <property type="entry name" value="Restrct_endonuc-II-like"/>
</dbReference>
<dbReference type="GO" id="GO:0003677">
    <property type="term" value="F:DNA binding"/>
    <property type="evidence" value="ECO:0007669"/>
    <property type="project" value="UniProtKB-KW"/>
</dbReference>
<evidence type="ECO:0000256" key="1">
    <source>
        <dbReference type="ARBA" id="ARBA00009922"/>
    </source>
</evidence>
<dbReference type="InterPro" id="IPR027417">
    <property type="entry name" value="P-loop_NTPase"/>
</dbReference>
<evidence type="ECO:0000256" key="5">
    <source>
        <dbReference type="ARBA" id="ARBA00022801"/>
    </source>
</evidence>
<evidence type="ECO:0000256" key="2">
    <source>
        <dbReference type="ARBA" id="ARBA00022722"/>
    </source>
</evidence>
<dbReference type="PATRIC" id="fig|1618570.3.peg.281"/>
<dbReference type="EC" id="5.6.2.4" evidence="13"/>
<evidence type="ECO:0000256" key="14">
    <source>
        <dbReference type="ARBA" id="ARBA00048988"/>
    </source>
</evidence>
<dbReference type="Gene3D" id="3.40.50.300">
    <property type="entry name" value="P-loop containing nucleotide triphosphate hydrolases"/>
    <property type="match status" value="2"/>
</dbReference>
<evidence type="ECO:0000256" key="3">
    <source>
        <dbReference type="ARBA" id="ARBA00022741"/>
    </source>
</evidence>
<evidence type="ECO:0000256" key="12">
    <source>
        <dbReference type="ARBA" id="ARBA00034617"/>
    </source>
</evidence>
<organism evidence="18 19">
    <name type="scientific">Candidatus Woesebacteria bacterium GW2011_GWB1_38_8</name>
    <dbReference type="NCBI Taxonomy" id="1618570"/>
    <lineage>
        <taxon>Bacteria</taxon>
        <taxon>Candidatus Woeseibacteriota</taxon>
    </lineage>
</organism>
<dbReference type="Gene3D" id="1.10.10.160">
    <property type="match status" value="1"/>
</dbReference>
<accession>A0A0G0L2C3</accession>
<dbReference type="CDD" id="cd17932">
    <property type="entry name" value="DEXQc_UvrD"/>
    <property type="match status" value="1"/>
</dbReference>
<name>A0A0G0L2C3_9BACT</name>
<keyword evidence="10" id="KW-0234">DNA repair</keyword>
<dbReference type="GO" id="GO:0043138">
    <property type="term" value="F:3'-5' DNA helicase activity"/>
    <property type="evidence" value="ECO:0007669"/>
    <property type="project" value="UniProtKB-EC"/>
</dbReference>
<comment type="catalytic activity">
    <reaction evidence="12">
        <text>Couples ATP hydrolysis with the unwinding of duplex DNA by translocating in the 3'-5' direction.</text>
        <dbReference type="EC" id="5.6.2.4"/>
    </reaction>
</comment>
<dbReference type="PANTHER" id="PTHR11070">
    <property type="entry name" value="UVRD / RECB / PCRA DNA HELICASE FAMILY MEMBER"/>
    <property type="match status" value="1"/>
</dbReference>
<evidence type="ECO:0000256" key="10">
    <source>
        <dbReference type="ARBA" id="ARBA00023204"/>
    </source>
</evidence>
<evidence type="ECO:0000256" key="9">
    <source>
        <dbReference type="ARBA" id="ARBA00023125"/>
    </source>
</evidence>
<keyword evidence="11" id="KW-0413">Isomerase</keyword>
<dbReference type="SUPFAM" id="SSF52980">
    <property type="entry name" value="Restriction endonuclease-like"/>
    <property type="match status" value="1"/>
</dbReference>
<dbReference type="InterPro" id="IPR013986">
    <property type="entry name" value="DExx_box_DNA_helicase_dom_sf"/>
</dbReference>
<evidence type="ECO:0000313" key="19">
    <source>
        <dbReference type="Proteomes" id="UP000034081"/>
    </source>
</evidence>
<keyword evidence="5 15" id="KW-0378">Hydrolase</keyword>
<dbReference type="STRING" id="1618570.UT08_C0002G0115"/>